<evidence type="ECO:0000259" key="10">
    <source>
        <dbReference type="Pfam" id="PF04290"/>
    </source>
</evidence>
<evidence type="ECO:0000313" key="11">
    <source>
        <dbReference type="EMBL" id="GHC56993.1"/>
    </source>
</evidence>
<sequence length="181" mass="19724">MVKQFVEQLAGVTGRLSRLALWIAGISLVVMTLLVLWQVFTRYVLHEPSHLTEPFAVVLMSWFIFLGAAVGTHEGFHMSFDVLTHALPARLRWVPEVISDLVVGLFGLGMVWWGVQLVLAGMDSTMPLVGLPDGVTYIPVVAGGALFALFSLERLCRRSVGLPASAHVADPHNPVPEVTEA</sequence>
<name>A0A918TQU4_9RHOB</name>
<evidence type="ECO:0000256" key="7">
    <source>
        <dbReference type="ARBA" id="ARBA00023136"/>
    </source>
</evidence>
<proteinExistence type="inferred from homology"/>
<accession>A0A918TQU4</accession>
<dbReference type="PANTHER" id="PTHR35011">
    <property type="entry name" value="2,3-DIKETO-L-GULONATE TRAP TRANSPORTER SMALL PERMEASE PROTEIN YIAM"/>
    <property type="match status" value="1"/>
</dbReference>
<organism evidence="11 12">
    <name type="scientific">Neogemmobacter tilapiae</name>
    <dbReference type="NCBI Taxonomy" id="875041"/>
    <lineage>
        <taxon>Bacteria</taxon>
        <taxon>Pseudomonadati</taxon>
        <taxon>Pseudomonadota</taxon>
        <taxon>Alphaproteobacteria</taxon>
        <taxon>Rhodobacterales</taxon>
        <taxon>Paracoccaceae</taxon>
        <taxon>Neogemmobacter</taxon>
    </lineage>
</organism>
<dbReference type="AlphaFoldDB" id="A0A918TQU4"/>
<evidence type="ECO:0000256" key="8">
    <source>
        <dbReference type="ARBA" id="ARBA00038436"/>
    </source>
</evidence>
<keyword evidence="4 9" id="KW-0997">Cell inner membrane</keyword>
<dbReference type="Proteomes" id="UP000638981">
    <property type="component" value="Unassembled WGS sequence"/>
</dbReference>
<feature type="transmembrane region" description="Helical" evidence="9">
    <location>
        <begin position="97"/>
        <end position="115"/>
    </location>
</feature>
<keyword evidence="12" id="KW-1185">Reference proteome</keyword>
<keyword evidence="6 9" id="KW-1133">Transmembrane helix</keyword>
<reference evidence="11" key="2">
    <citation type="submission" date="2020-09" db="EMBL/GenBank/DDBJ databases">
        <authorList>
            <person name="Sun Q."/>
            <person name="Kim S."/>
        </authorList>
    </citation>
    <scope>NUCLEOTIDE SEQUENCE</scope>
    <source>
        <strain evidence="11">KCTC 23310</strain>
    </source>
</reference>
<dbReference type="Pfam" id="PF04290">
    <property type="entry name" value="DctQ"/>
    <property type="match status" value="1"/>
</dbReference>
<feature type="transmembrane region" description="Helical" evidence="9">
    <location>
        <begin position="135"/>
        <end position="152"/>
    </location>
</feature>
<comment type="function">
    <text evidence="9">Part of the tripartite ATP-independent periplasmic (TRAP) transport system.</text>
</comment>
<evidence type="ECO:0000313" key="12">
    <source>
        <dbReference type="Proteomes" id="UP000638981"/>
    </source>
</evidence>
<comment type="subcellular location">
    <subcellularLocation>
        <location evidence="1 9">Cell inner membrane</location>
        <topology evidence="1 9">Multi-pass membrane protein</topology>
    </subcellularLocation>
</comment>
<comment type="subunit">
    <text evidence="9">The complex comprises the extracytoplasmic solute receptor protein and the two transmembrane proteins.</text>
</comment>
<feature type="domain" description="Tripartite ATP-independent periplasmic transporters DctQ component" evidence="10">
    <location>
        <begin position="31"/>
        <end position="158"/>
    </location>
</feature>
<comment type="caution">
    <text evidence="11">The sequence shown here is derived from an EMBL/GenBank/DDBJ whole genome shotgun (WGS) entry which is preliminary data.</text>
</comment>
<feature type="transmembrane region" description="Helical" evidence="9">
    <location>
        <begin position="20"/>
        <end position="40"/>
    </location>
</feature>
<dbReference type="EMBL" id="BMYJ01000005">
    <property type="protein sequence ID" value="GHC56993.1"/>
    <property type="molecule type" value="Genomic_DNA"/>
</dbReference>
<evidence type="ECO:0000256" key="3">
    <source>
        <dbReference type="ARBA" id="ARBA00022475"/>
    </source>
</evidence>
<reference evidence="11" key="1">
    <citation type="journal article" date="2014" name="Int. J. Syst. Evol. Microbiol.">
        <title>Complete genome sequence of Corynebacterium casei LMG S-19264T (=DSM 44701T), isolated from a smear-ripened cheese.</title>
        <authorList>
            <consortium name="US DOE Joint Genome Institute (JGI-PGF)"/>
            <person name="Walter F."/>
            <person name="Albersmeier A."/>
            <person name="Kalinowski J."/>
            <person name="Ruckert C."/>
        </authorList>
    </citation>
    <scope>NUCLEOTIDE SEQUENCE</scope>
    <source>
        <strain evidence="11">KCTC 23310</strain>
    </source>
</reference>
<evidence type="ECO:0000256" key="2">
    <source>
        <dbReference type="ARBA" id="ARBA00022448"/>
    </source>
</evidence>
<gene>
    <name evidence="11" type="ORF">GCM10007315_20510</name>
</gene>
<dbReference type="InterPro" id="IPR055348">
    <property type="entry name" value="DctQ"/>
</dbReference>
<evidence type="ECO:0000256" key="4">
    <source>
        <dbReference type="ARBA" id="ARBA00022519"/>
    </source>
</evidence>
<keyword evidence="7 9" id="KW-0472">Membrane</keyword>
<dbReference type="GO" id="GO:0022857">
    <property type="term" value="F:transmembrane transporter activity"/>
    <property type="evidence" value="ECO:0007669"/>
    <property type="project" value="UniProtKB-UniRule"/>
</dbReference>
<evidence type="ECO:0000256" key="9">
    <source>
        <dbReference type="RuleBase" id="RU369079"/>
    </source>
</evidence>
<dbReference type="InterPro" id="IPR007387">
    <property type="entry name" value="TRAP_DctQ"/>
</dbReference>
<dbReference type="GO" id="GO:0015740">
    <property type="term" value="P:C4-dicarboxylate transport"/>
    <property type="evidence" value="ECO:0007669"/>
    <property type="project" value="TreeGrafter"/>
</dbReference>
<feature type="transmembrane region" description="Helical" evidence="9">
    <location>
        <begin position="55"/>
        <end position="76"/>
    </location>
</feature>
<dbReference type="PANTHER" id="PTHR35011:SF11">
    <property type="entry name" value="TRAP TRANSPORTER SMALL PERMEASE PROTEIN"/>
    <property type="match status" value="1"/>
</dbReference>
<evidence type="ECO:0000256" key="6">
    <source>
        <dbReference type="ARBA" id="ARBA00022989"/>
    </source>
</evidence>
<keyword evidence="3" id="KW-1003">Cell membrane</keyword>
<comment type="similarity">
    <text evidence="8 9">Belongs to the TRAP transporter small permease family.</text>
</comment>
<evidence type="ECO:0000256" key="1">
    <source>
        <dbReference type="ARBA" id="ARBA00004429"/>
    </source>
</evidence>
<keyword evidence="5 9" id="KW-0812">Transmembrane</keyword>
<keyword evidence="2 9" id="KW-0813">Transport</keyword>
<evidence type="ECO:0000256" key="5">
    <source>
        <dbReference type="ARBA" id="ARBA00022692"/>
    </source>
</evidence>
<dbReference type="GO" id="GO:0005886">
    <property type="term" value="C:plasma membrane"/>
    <property type="evidence" value="ECO:0007669"/>
    <property type="project" value="UniProtKB-SubCell"/>
</dbReference>
<protein>
    <recommendedName>
        <fullName evidence="9">TRAP transporter small permease protein</fullName>
    </recommendedName>
</protein>